<keyword evidence="2" id="KW-1185">Reference proteome</keyword>
<proteinExistence type="predicted"/>
<protein>
    <submittedName>
        <fullName evidence="1">Uncharacterized protein</fullName>
    </submittedName>
</protein>
<evidence type="ECO:0000313" key="2">
    <source>
        <dbReference type="Proteomes" id="UP001234297"/>
    </source>
</evidence>
<accession>A0ACC2MJ41</accession>
<sequence length="590" mass="66712">MPIIHGTRLLFATKTRFRCIFASYLLNRSENAAGRIHSLQQFRPKNFFRPFKKKIGRPKKSDDQKKDKDPKVYMRNTIDSISKILRLSTWDSAQEQLQKLQIKWDSYTINQVLKTHPPMEKAWLFFNWASLLEGFKHDQFTYTTMLDIFGEAGRISSMKYVFEQMQERGLRIDAVTYTSLLNWLSKDGDVEGAVNMWEEMKANGCDPTVVSYTAFMKVLFDNNRPKEAAKVYKEMLEMRCSPNCHTYTVLIEYLAGAGKFKAALEILSKMQAAGVQPDKATCNILVQKCSRAGEISAMTHTLMYMKENSLVLRHPIYLEALQALKDAGESNDLLREVNPHLASEGFNEEASTIEAITSNSHFSTDRGIVLSLLARGNFVAIDHLLNETVYKNTHLNSELISTIIWENCAIGRPSGALMAFKYSINTGLKLERTAYVNLIGLLVRTNSLTNLLEIVDGMVELGITPGTYLISLLIYKLGCAGMADSSAKIFYSMPGEQNTATYTALMDAYFRSGDVDKGLNLYTSMESKGIHASSGTYKVLAVGLEEAGRIREAEFYRKKQKSLRSNGHYRDIISTDERLCNFLFDRSQAT</sequence>
<comment type="caution">
    <text evidence="1">The sequence shown here is derived from an EMBL/GenBank/DDBJ whole genome shotgun (WGS) entry which is preliminary data.</text>
</comment>
<reference evidence="1 2" key="1">
    <citation type="journal article" date="2022" name="Hortic Res">
        <title>A haplotype resolved chromosomal level avocado genome allows analysis of novel avocado genes.</title>
        <authorList>
            <person name="Nath O."/>
            <person name="Fletcher S.J."/>
            <person name="Hayward A."/>
            <person name="Shaw L.M."/>
            <person name="Masouleh A.K."/>
            <person name="Furtado A."/>
            <person name="Henry R.J."/>
            <person name="Mitter N."/>
        </authorList>
    </citation>
    <scope>NUCLEOTIDE SEQUENCE [LARGE SCALE GENOMIC DNA]</scope>
    <source>
        <strain evidence="2">cv. Hass</strain>
    </source>
</reference>
<dbReference type="Proteomes" id="UP001234297">
    <property type="component" value="Chromosome 2"/>
</dbReference>
<evidence type="ECO:0000313" key="1">
    <source>
        <dbReference type="EMBL" id="KAJ8645730.1"/>
    </source>
</evidence>
<gene>
    <name evidence="1" type="ORF">MRB53_007478</name>
</gene>
<dbReference type="EMBL" id="CM056810">
    <property type="protein sequence ID" value="KAJ8645730.1"/>
    <property type="molecule type" value="Genomic_DNA"/>
</dbReference>
<organism evidence="1 2">
    <name type="scientific">Persea americana</name>
    <name type="common">Avocado</name>
    <dbReference type="NCBI Taxonomy" id="3435"/>
    <lineage>
        <taxon>Eukaryota</taxon>
        <taxon>Viridiplantae</taxon>
        <taxon>Streptophyta</taxon>
        <taxon>Embryophyta</taxon>
        <taxon>Tracheophyta</taxon>
        <taxon>Spermatophyta</taxon>
        <taxon>Magnoliopsida</taxon>
        <taxon>Magnoliidae</taxon>
        <taxon>Laurales</taxon>
        <taxon>Lauraceae</taxon>
        <taxon>Persea</taxon>
    </lineage>
</organism>
<name>A0ACC2MJ41_PERAE</name>